<sequence length="146" mass="16194">MSHTSHRLYNTLIRRGIDDRNLYRDAVSQVREPGLRALLSENAQMLDALIGDLQAQVRAGGRTPASHGTLAGSVHRAMTSMRARHSAHCDAAWVQGLASHECALLNCIERQIRHASAETVRVLDRQRSRLHGIHHDMHCLAGTTHS</sequence>
<gene>
    <name evidence="2" type="ORF">DVJ77_17925</name>
</gene>
<keyword evidence="3" id="KW-1185">Reference proteome</keyword>
<dbReference type="Proteomes" id="UP000253782">
    <property type="component" value="Unassembled WGS sequence"/>
</dbReference>
<dbReference type="InterPro" id="IPR019052">
    <property type="entry name" value="DUF2383"/>
</dbReference>
<dbReference type="Gene3D" id="1.20.1260.10">
    <property type="match status" value="1"/>
</dbReference>
<dbReference type="InterPro" id="IPR012347">
    <property type="entry name" value="Ferritin-like"/>
</dbReference>
<organism evidence="2 3">
    <name type="scientific">Dyella tabacisoli</name>
    <dbReference type="NCBI Taxonomy" id="2282381"/>
    <lineage>
        <taxon>Bacteria</taxon>
        <taxon>Pseudomonadati</taxon>
        <taxon>Pseudomonadota</taxon>
        <taxon>Gammaproteobacteria</taxon>
        <taxon>Lysobacterales</taxon>
        <taxon>Rhodanobacteraceae</taxon>
        <taxon>Dyella</taxon>
    </lineage>
</organism>
<evidence type="ECO:0000313" key="2">
    <source>
        <dbReference type="EMBL" id="RDD80329.1"/>
    </source>
</evidence>
<evidence type="ECO:0000313" key="3">
    <source>
        <dbReference type="Proteomes" id="UP000253782"/>
    </source>
</evidence>
<accession>A0A369UPS0</accession>
<dbReference type="RefSeq" id="WP_114846899.1">
    <property type="nucleotide sequence ID" value="NZ_JBHSPE010000012.1"/>
</dbReference>
<dbReference type="Pfam" id="PF09537">
    <property type="entry name" value="DUF2383"/>
    <property type="match status" value="1"/>
</dbReference>
<dbReference type="InterPro" id="IPR011971">
    <property type="entry name" value="CHP02284"/>
</dbReference>
<dbReference type="EMBL" id="QQAH01000018">
    <property type="protein sequence ID" value="RDD80329.1"/>
    <property type="molecule type" value="Genomic_DNA"/>
</dbReference>
<dbReference type="OrthoDB" id="5952182at2"/>
<feature type="domain" description="DUF2383" evidence="1">
    <location>
        <begin position="10"/>
        <end position="109"/>
    </location>
</feature>
<dbReference type="AlphaFoldDB" id="A0A369UPS0"/>
<comment type="caution">
    <text evidence="2">The sequence shown here is derived from an EMBL/GenBank/DDBJ whole genome shotgun (WGS) entry which is preliminary data.</text>
</comment>
<reference evidence="2 3" key="1">
    <citation type="submission" date="2018-07" db="EMBL/GenBank/DDBJ databases">
        <title>Dyella tabacisoli L4-6T, whole genome shotgun sequence.</title>
        <authorList>
            <person name="Zhou X.-K."/>
            <person name="Li W.-J."/>
            <person name="Duan Y.-Q."/>
        </authorList>
    </citation>
    <scope>NUCLEOTIDE SEQUENCE [LARGE SCALE GENOMIC DNA]</scope>
    <source>
        <strain evidence="2 3">L4-6</strain>
    </source>
</reference>
<dbReference type="NCBIfam" id="TIGR02284">
    <property type="entry name" value="PA2169 family four-helix-bundle protein"/>
    <property type="match status" value="1"/>
</dbReference>
<protein>
    <submittedName>
        <fullName evidence="2">PA2169 family four-helix-bundle protein</fullName>
    </submittedName>
</protein>
<evidence type="ECO:0000259" key="1">
    <source>
        <dbReference type="Pfam" id="PF09537"/>
    </source>
</evidence>
<proteinExistence type="predicted"/>
<name>A0A369UPS0_9GAMM</name>